<comment type="function">
    <text evidence="5">Part of the MsrPQ system that repairs oxidized periplasmic proteins containing methionine sulfoxide residues (Met-O), using respiratory chain electrons. Thus protects these proteins from oxidative-stress damage caused by reactive species of oxygen and chlorine generated by the host defense mechanisms. MsrPQ is essential for the maintenance of envelope integrity under bleach stress, rescuing a wide series of structurally unrelated periplasmic proteins from methionine oxidation. The catalytic subunit MsrP is non-stereospecific, being able to reduce both (R-) and (S-) diastereoisomers of methionine sulfoxide.</text>
</comment>
<keyword evidence="4 5" id="KW-0560">Oxidoreductase</keyword>
<evidence type="ECO:0000256" key="2">
    <source>
        <dbReference type="ARBA" id="ARBA00022723"/>
    </source>
</evidence>
<feature type="binding site" evidence="5">
    <location>
        <position position="223"/>
    </location>
    <ligand>
        <name>Mo-molybdopterin</name>
        <dbReference type="ChEBI" id="CHEBI:71302"/>
    </ligand>
</feature>
<comment type="subunit">
    <text evidence="5">Heterodimer of a catalytic subunit (MsrP) and a heme-binding subunit (MsrQ).</text>
</comment>
<feature type="domain" description="Oxidoreductase molybdopterin-binding" evidence="6">
    <location>
        <begin position="102"/>
        <end position="257"/>
    </location>
</feature>
<evidence type="ECO:0000256" key="5">
    <source>
        <dbReference type="HAMAP-Rule" id="MF_01206"/>
    </source>
</evidence>
<dbReference type="EC" id="1.8.5.-" evidence="5"/>
<comment type="similarity">
    <text evidence="5">Belongs to the MsrP family.</text>
</comment>
<dbReference type="HAMAP" id="MF_01206">
    <property type="entry name" value="MsrP"/>
    <property type="match status" value="1"/>
</dbReference>
<comment type="catalytic activity">
    <reaction evidence="5">
        <text>L-methionyl-[protein] + a quinone + H2O = L-methionyl-(S)-S-oxide-[protein] + a quinol</text>
        <dbReference type="Rhea" id="RHEA:51292"/>
        <dbReference type="Rhea" id="RHEA-COMP:12313"/>
        <dbReference type="Rhea" id="RHEA-COMP:12315"/>
        <dbReference type="ChEBI" id="CHEBI:15377"/>
        <dbReference type="ChEBI" id="CHEBI:16044"/>
        <dbReference type="ChEBI" id="CHEBI:24646"/>
        <dbReference type="ChEBI" id="CHEBI:44120"/>
        <dbReference type="ChEBI" id="CHEBI:132124"/>
    </reaction>
</comment>
<dbReference type="OrthoDB" id="9795587at2"/>
<keyword evidence="8" id="KW-1185">Reference proteome</keyword>
<dbReference type="PROSITE" id="PS51318">
    <property type="entry name" value="TAT"/>
    <property type="match status" value="1"/>
</dbReference>
<dbReference type="AlphaFoldDB" id="I8TCC1"/>
<dbReference type="GO" id="GO:0016672">
    <property type="term" value="F:oxidoreductase activity, acting on a sulfur group of donors, quinone or similar compound as acceptor"/>
    <property type="evidence" value="ECO:0007669"/>
    <property type="project" value="UniProtKB-UniRule"/>
</dbReference>
<evidence type="ECO:0000256" key="4">
    <source>
        <dbReference type="ARBA" id="ARBA00023002"/>
    </source>
</evidence>
<dbReference type="InterPro" id="IPR006311">
    <property type="entry name" value="TAT_signal"/>
</dbReference>
<reference evidence="7 8" key="1">
    <citation type="journal article" date="2012" name="J. Bacteriol.">
        <title>Genome Sequence of n-Alkane-Degrading Hydrocarboniphaga effusa Strain AP103T (ATCC BAA-332T).</title>
        <authorList>
            <person name="Chang H.K."/>
            <person name="Zylstra G.J."/>
            <person name="Chae J.C."/>
        </authorList>
    </citation>
    <scope>NUCLEOTIDE SEQUENCE [LARGE SCALE GENOMIC DNA]</scope>
    <source>
        <strain evidence="7 8">AP103</strain>
    </source>
</reference>
<dbReference type="InterPro" id="IPR022867">
    <property type="entry name" value="MsrP"/>
</dbReference>
<comment type="cofactor">
    <cofactor evidence="5">
        <name>Mo-molybdopterin</name>
        <dbReference type="ChEBI" id="CHEBI:71302"/>
    </cofactor>
    <text evidence="5">Binds 1 Mo-molybdopterin (Mo-MPT) cofactor per subunit.</text>
</comment>
<comment type="catalytic activity">
    <reaction evidence="5">
        <text>L-methionyl-[protein] + a quinone + H2O = L-methionyl-(R)-S-oxide-[protein] + a quinol</text>
        <dbReference type="Rhea" id="RHEA:51296"/>
        <dbReference type="Rhea" id="RHEA-COMP:12313"/>
        <dbReference type="Rhea" id="RHEA-COMP:12314"/>
        <dbReference type="ChEBI" id="CHEBI:15377"/>
        <dbReference type="ChEBI" id="CHEBI:16044"/>
        <dbReference type="ChEBI" id="CHEBI:24646"/>
        <dbReference type="ChEBI" id="CHEBI:45764"/>
        <dbReference type="ChEBI" id="CHEBI:132124"/>
    </reaction>
</comment>
<dbReference type="GO" id="GO:0030091">
    <property type="term" value="P:protein repair"/>
    <property type="evidence" value="ECO:0007669"/>
    <property type="project" value="UniProtKB-UniRule"/>
</dbReference>
<dbReference type="InterPro" id="IPR036374">
    <property type="entry name" value="OxRdtase_Mopterin-bd_sf"/>
</dbReference>
<keyword evidence="1 5" id="KW-0500">Molybdenum</keyword>
<feature type="binding site" evidence="5">
    <location>
        <position position="140"/>
    </location>
    <ligand>
        <name>Mo-molybdopterin</name>
        <dbReference type="ChEBI" id="CHEBI:71302"/>
    </ligand>
    <ligandPart>
        <name>Mo</name>
        <dbReference type="ChEBI" id="CHEBI:28685"/>
    </ligandPart>
</feature>
<dbReference type="RefSeq" id="WP_007184651.1">
    <property type="nucleotide sequence ID" value="NZ_AKGD01000001.1"/>
</dbReference>
<dbReference type="PANTHER" id="PTHR43032:SF3">
    <property type="entry name" value="PROTEIN-METHIONINE-SULFOXIDE REDUCTASE CATALYTIC SUBUNIT MSRP"/>
    <property type="match status" value="1"/>
</dbReference>
<dbReference type="PANTHER" id="PTHR43032">
    <property type="entry name" value="PROTEIN-METHIONINE-SULFOXIDE REDUCTASE"/>
    <property type="match status" value="1"/>
</dbReference>
<proteinExistence type="inferred from homology"/>
<feature type="binding site" evidence="5">
    <location>
        <begin position="239"/>
        <end position="241"/>
    </location>
    <ligand>
        <name>Mo-molybdopterin</name>
        <dbReference type="ChEBI" id="CHEBI:71302"/>
    </ligand>
</feature>
<dbReference type="InterPro" id="IPR000572">
    <property type="entry name" value="OxRdtase_Mopterin-bd_dom"/>
</dbReference>
<dbReference type="STRING" id="1172194.WQQ_17020"/>
<feature type="binding site" evidence="5">
    <location>
        <begin position="85"/>
        <end position="86"/>
    </location>
    <ligand>
        <name>Mo-molybdopterin</name>
        <dbReference type="ChEBI" id="CHEBI:71302"/>
    </ligand>
</feature>
<comment type="caution">
    <text evidence="7">The sequence shown here is derived from an EMBL/GenBank/DDBJ whole genome shotgun (WGS) entry which is preliminary data.</text>
</comment>
<evidence type="ECO:0000256" key="3">
    <source>
        <dbReference type="ARBA" id="ARBA00022729"/>
    </source>
</evidence>
<name>I8TCC1_9GAMM</name>
<dbReference type="Pfam" id="PF00174">
    <property type="entry name" value="Oxidored_molyb"/>
    <property type="match status" value="1"/>
</dbReference>
<evidence type="ECO:0000259" key="6">
    <source>
        <dbReference type="Pfam" id="PF00174"/>
    </source>
</evidence>
<dbReference type="Gene3D" id="3.90.420.10">
    <property type="entry name" value="Oxidoreductase, molybdopterin-binding domain"/>
    <property type="match status" value="1"/>
</dbReference>
<dbReference type="PATRIC" id="fig|1172194.4.peg.1643"/>
<sequence>MLIRIRPPSAVQSSEITPESTYRNRRRFLAEMGIGAVGALALSSARAAEAPKTGGEPLKIGKQSKLAGDETVTPFETVSTYNNYYEFGTDKEDPSRNAHTLKTRPWTLSVEGECEAPAQVALDDLLKPAALEERIYRHRCVEAWSIVVPWVGIPLGETLKRFKPTSKAKYVAFETIYDKQQMPEARWSGLQLPYVEGLRIDEAMHPLAFLSVGMYGKTLPNQNGAPLRLTVPWKYGFKSIKSIVRIRFVEAMPPTTWNRLQSSEYGFYSNVNPQVQHPRWSQRSERRLGELFKRDTLMFNGYPEVASLYAGMDLKKFY</sequence>
<dbReference type="NCBIfam" id="NF003767">
    <property type="entry name" value="PRK05363.1"/>
    <property type="match status" value="1"/>
</dbReference>
<evidence type="ECO:0000313" key="8">
    <source>
        <dbReference type="Proteomes" id="UP000003704"/>
    </source>
</evidence>
<evidence type="ECO:0000256" key="1">
    <source>
        <dbReference type="ARBA" id="ARBA00022505"/>
    </source>
</evidence>
<protein>
    <recommendedName>
        <fullName evidence="5">Protein-methionine-sulfoxide reductase catalytic subunit MsrP</fullName>
        <ecNumber evidence="5">1.8.5.-</ecNumber>
    </recommendedName>
</protein>
<dbReference type="EMBL" id="AKGD01000001">
    <property type="protein sequence ID" value="EIT71565.1"/>
    <property type="molecule type" value="Genomic_DNA"/>
</dbReference>
<feature type="binding site" evidence="5">
    <location>
        <position position="228"/>
    </location>
    <ligand>
        <name>Mo-molybdopterin</name>
        <dbReference type="ChEBI" id="CHEBI:71302"/>
    </ligand>
</feature>
<dbReference type="GO" id="GO:0043546">
    <property type="term" value="F:molybdopterin cofactor binding"/>
    <property type="evidence" value="ECO:0007669"/>
    <property type="project" value="UniProtKB-UniRule"/>
</dbReference>
<evidence type="ECO:0000313" key="7">
    <source>
        <dbReference type="EMBL" id="EIT71565.1"/>
    </source>
</evidence>
<keyword evidence="3 5" id="KW-0732">Signal</keyword>
<gene>
    <name evidence="5" type="primary">msrP</name>
    <name evidence="7" type="ORF">WQQ_17020</name>
</gene>
<comment type="PTM">
    <text evidence="5">Predicted to be exported by the Tat system. The position of the signal peptide cleavage has not been experimentally proven.</text>
</comment>
<accession>I8TCC1</accession>
<keyword evidence="2 5" id="KW-0479">Metal-binding</keyword>
<feature type="binding site" evidence="5">
    <location>
        <position position="175"/>
    </location>
    <ligand>
        <name>Mo-molybdopterin</name>
        <dbReference type="ChEBI" id="CHEBI:71302"/>
    </ligand>
</feature>
<organism evidence="7 8">
    <name type="scientific">Hydrocarboniphaga effusa AP103</name>
    <dbReference type="NCBI Taxonomy" id="1172194"/>
    <lineage>
        <taxon>Bacteria</taxon>
        <taxon>Pseudomonadati</taxon>
        <taxon>Pseudomonadota</taxon>
        <taxon>Gammaproteobacteria</taxon>
        <taxon>Nevskiales</taxon>
        <taxon>Nevskiaceae</taxon>
        <taxon>Hydrocarboniphaga</taxon>
    </lineage>
</organism>
<dbReference type="GO" id="GO:0046872">
    <property type="term" value="F:metal ion binding"/>
    <property type="evidence" value="ECO:0007669"/>
    <property type="project" value="UniProtKB-KW"/>
</dbReference>
<dbReference type="Proteomes" id="UP000003704">
    <property type="component" value="Unassembled WGS sequence"/>
</dbReference>
<dbReference type="SUPFAM" id="SSF56524">
    <property type="entry name" value="Oxidoreductase molybdopterin-binding domain"/>
    <property type="match status" value="1"/>
</dbReference>
<feature type="binding site" evidence="5">
    <location>
        <position position="82"/>
    </location>
    <ligand>
        <name>Mo-molybdopterin</name>
        <dbReference type="ChEBI" id="CHEBI:71302"/>
    </ligand>
</feature>